<sequence>MNIQITAIADGYIAFNSPLGNGVARCQDVGIEVGGTYSVEFDVDVVLSLAEHFISKGHPDPSINWNGQHNIICGRVESIDQDEDVCLRLSPDCIIIFSQQVGMLEVGDIVTLKIPRELFRVSIIGR</sequence>
<accession>A0ABZ2YZX6</accession>
<dbReference type="Proteomes" id="UP001449657">
    <property type="component" value="Chromosome"/>
</dbReference>
<proteinExistence type="predicted"/>
<name>A0ABZ2YZX6_9BACT</name>
<dbReference type="RefSeq" id="WP_341839411.1">
    <property type="nucleotide sequence ID" value="NZ_CP149792.1"/>
</dbReference>
<evidence type="ECO:0000313" key="2">
    <source>
        <dbReference type="Proteomes" id="UP001449657"/>
    </source>
</evidence>
<protein>
    <submittedName>
        <fullName evidence="1">Uncharacterized protein</fullName>
    </submittedName>
</protein>
<organism evidence="1 2">
    <name type="scientific">Chitinophaga caseinilytica</name>
    <dbReference type="NCBI Taxonomy" id="2267521"/>
    <lineage>
        <taxon>Bacteria</taxon>
        <taxon>Pseudomonadati</taxon>
        <taxon>Bacteroidota</taxon>
        <taxon>Chitinophagia</taxon>
        <taxon>Chitinophagales</taxon>
        <taxon>Chitinophagaceae</taxon>
        <taxon>Chitinophaga</taxon>
    </lineage>
</organism>
<dbReference type="EMBL" id="CP150096">
    <property type="protein sequence ID" value="WZN44632.1"/>
    <property type="molecule type" value="Genomic_DNA"/>
</dbReference>
<reference evidence="1 2" key="1">
    <citation type="submission" date="2024-03" db="EMBL/GenBank/DDBJ databases">
        <title>Chitinophaga caseinilytica sp. nov., a casein hydrolysing bacterium isolated from forest soil.</title>
        <authorList>
            <person name="Lee D.S."/>
            <person name="Han D.M."/>
            <person name="Baek J.H."/>
            <person name="Choi D.G."/>
            <person name="Jeon J.H."/>
            <person name="Jeon C.O."/>
        </authorList>
    </citation>
    <scope>NUCLEOTIDE SEQUENCE [LARGE SCALE GENOMIC DNA]</scope>
    <source>
        <strain evidence="1 2">KACC 19118</strain>
    </source>
</reference>
<gene>
    <name evidence="1" type="ORF">WJU22_17185</name>
</gene>
<evidence type="ECO:0000313" key="1">
    <source>
        <dbReference type="EMBL" id="WZN44632.1"/>
    </source>
</evidence>
<keyword evidence="2" id="KW-1185">Reference proteome</keyword>